<dbReference type="PANTHER" id="PTHR21240">
    <property type="entry name" value="2-AMINO-3-CARBOXYLMUCONATE-6-SEMIALDEHYDE DECARBOXYLASE"/>
    <property type="match status" value="1"/>
</dbReference>
<evidence type="ECO:0000313" key="3">
    <source>
        <dbReference type="EMBL" id="AIF26728.1"/>
    </source>
</evidence>
<protein>
    <recommendedName>
        <fullName evidence="2">Amidohydrolase-related domain-containing protein</fullName>
    </recommendedName>
</protein>
<evidence type="ECO:0000256" key="1">
    <source>
        <dbReference type="ARBA" id="ARBA00023239"/>
    </source>
</evidence>
<dbReference type="InterPro" id="IPR032466">
    <property type="entry name" value="Metal_Hydrolase"/>
</dbReference>
<dbReference type="Gene3D" id="3.20.20.140">
    <property type="entry name" value="Metal-dependent hydrolases"/>
    <property type="match status" value="1"/>
</dbReference>
<sequence>MKNGIRVIDVEHHFATVELFDAYYGLFGRTFENDGLPEKTHKEHVEECDIDELMIKRMDEAGIDFSQLSFTTPGSEYFEDIEVGKRLATDSNNKAAATIKKHPDRLGAYMSLVPDDVEWSLKEIDRCISMGLWGWCTMSNYGGRSRLDDPKYLPLLKRCNELKMPIFLHPMFPVNKEINEVGYALEGPVYGFTADTQLTFLRMMLRGVFDKLPDLKIILGHNAEGFAIYIDRIDTGYRQGMGQPYPEFGKIDHEPSYYLRHNLVGDTSGSFSNEVLNFTKQIFSTDFLVFGSDYPYENTKASVDLVLNDKNLTFEEKKAILQDNAEALGFGVR</sequence>
<dbReference type="InterPro" id="IPR032465">
    <property type="entry name" value="ACMSD"/>
</dbReference>
<dbReference type="GO" id="GO:0019748">
    <property type="term" value="P:secondary metabolic process"/>
    <property type="evidence" value="ECO:0007669"/>
    <property type="project" value="TreeGrafter"/>
</dbReference>
<name>A0A0H3U9Z0_9BACT</name>
<organism evidence="3">
    <name type="scientific">uncultured bacterium fosmid pJB84G2</name>
    <dbReference type="NCBI Taxonomy" id="1478072"/>
    <lineage>
        <taxon>Bacteria</taxon>
        <taxon>environmental samples</taxon>
    </lineage>
</organism>
<dbReference type="Pfam" id="PF04909">
    <property type="entry name" value="Amidohydro_2"/>
    <property type="match status" value="1"/>
</dbReference>
<reference evidence="3" key="1">
    <citation type="submission" date="2013-08" db="EMBL/GenBank/DDBJ databases">
        <title>Comparison of modified E. coli strains.</title>
        <authorList>
            <person name="Juergensen J."/>
            <person name="Bonge A."/>
            <person name="Streit W.R."/>
        </authorList>
    </citation>
    <scope>NUCLEOTIDE SEQUENCE</scope>
</reference>
<dbReference type="PANTHER" id="PTHR21240:SF30">
    <property type="entry name" value="AMIDOHYDROLASE-RELATED DOMAIN-CONTAINING PROTEIN-RELATED"/>
    <property type="match status" value="1"/>
</dbReference>
<dbReference type="GO" id="GO:0016787">
    <property type="term" value="F:hydrolase activity"/>
    <property type="evidence" value="ECO:0007669"/>
    <property type="project" value="InterPro"/>
</dbReference>
<dbReference type="EMBL" id="KF540244">
    <property type="protein sequence ID" value="AIF26728.1"/>
    <property type="molecule type" value="Genomic_DNA"/>
</dbReference>
<dbReference type="GO" id="GO:0005829">
    <property type="term" value="C:cytosol"/>
    <property type="evidence" value="ECO:0007669"/>
    <property type="project" value="TreeGrafter"/>
</dbReference>
<dbReference type="GO" id="GO:0016831">
    <property type="term" value="F:carboxy-lyase activity"/>
    <property type="evidence" value="ECO:0007669"/>
    <property type="project" value="InterPro"/>
</dbReference>
<dbReference type="AlphaFoldDB" id="A0A0H3U9Z0"/>
<proteinExistence type="predicted"/>
<accession>A0A0H3U9Z0</accession>
<dbReference type="SUPFAM" id="SSF51556">
    <property type="entry name" value="Metallo-dependent hydrolases"/>
    <property type="match status" value="1"/>
</dbReference>
<dbReference type="InterPro" id="IPR006680">
    <property type="entry name" value="Amidohydro-rel"/>
</dbReference>
<evidence type="ECO:0000259" key="2">
    <source>
        <dbReference type="Pfam" id="PF04909"/>
    </source>
</evidence>
<feature type="domain" description="Amidohydrolase-related" evidence="2">
    <location>
        <begin position="8"/>
        <end position="328"/>
    </location>
</feature>
<keyword evidence="1" id="KW-0456">Lyase</keyword>